<gene>
    <name evidence="2" type="ORF">PVK06_023557</name>
</gene>
<sequence>MEEVFPNQPNTPAVSFDLNIFEFDDEMLFETWMNKLIVSPKSQLYDEKGRLQVGNEEIQSETWETIIMETLNSSKRKADEEIAEDKKRKEIVIGDFNHVLRGDEKFSLAYKETILKLKIRRDKLKLWNKESIGNIKKKKKRKQDLMEELAVAQNNLNDYPSIKQVKCFKHELESVLEKSIFNGIRNRRVTRLSKEHKILSSVGL</sequence>
<evidence type="ECO:0000256" key="1">
    <source>
        <dbReference type="SAM" id="Coils"/>
    </source>
</evidence>
<dbReference type="EMBL" id="JARKNE010000007">
    <property type="protein sequence ID" value="KAK5818614.1"/>
    <property type="molecule type" value="Genomic_DNA"/>
</dbReference>
<reference evidence="2 3" key="1">
    <citation type="submission" date="2023-03" db="EMBL/GenBank/DDBJ databases">
        <title>WGS of Gossypium arboreum.</title>
        <authorList>
            <person name="Yu D."/>
        </authorList>
    </citation>
    <scope>NUCLEOTIDE SEQUENCE [LARGE SCALE GENOMIC DNA]</scope>
    <source>
        <tissue evidence="2">Leaf</tissue>
    </source>
</reference>
<protein>
    <submittedName>
        <fullName evidence="2">Uncharacterized protein</fullName>
    </submittedName>
</protein>
<feature type="coiled-coil region" evidence="1">
    <location>
        <begin position="128"/>
        <end position="155"/>
    </location>
</feature>
<evidence type="ECO:0000313" key="2">
    <source>
        <dbReference type="EMBL" id="KAK5818614.1"/>
    </source>
</evidence>
<evidence type="ECO:0000313" key="3">
    <source>
        <dbReference type="Proteomes" id="UP001358586"/>
    </source>
</evidence>
<keyword evidence="1" id="KW-0175">Coiled coil</keyword>
<dbReference type="Proteomes" id="UP001358586">
    <property type="component" value="Chromosome 7"/>
</dbReference>
<accession>A0ABR0PBF1</accession>
<comment type="caution">
    <text evidence="2">The sequence shown here is derived from an EMBL/GenBank/DDBJ whole genome shotgun (WGS) entry which is preliminary data.</text>
</comment>
<name>A0ABR0PBF1_GOSAR</name>
<keyword evidence="3" id="KW-1185">Reference proteome</keyword>
<organism evidence="2 3">
    <name type="scientific">Gossypium arboreum</name>
    <name type="common">Tree cotton</name>
    <name type="synonym">Gossypium nanking</name>
    <dbReference type="NCBI Taxonomy" id="29729"/>
    <lineage>
        <taxon>Eukaryota</taxon>
        <taxon>Viridiplantae</taxon>
        <taxon>Streptophyta</taxon>
        <taxon>Embryophyta</taxon>
        <taxon>Tracheophyta</taxon>
        <taxon>Spermatophyta</taxon>
        <taxon>Magnoliopsida</taxon>
        <taxon>eudicotyledons</taxon>
        <taxon>Gunneridae</taxon>
        <taxon>Pentapetalae</taxon>
        <taxon>rosids</taxon>
        <taxon>malvids</taxon>
        <taxon>Malvales</taxon>
        <taxon>Malvaceae</taxon>
        <taxon>Malvoideae</taxon>
        <taxon>Gossypium</taxon>
    </lineage>
</organism>
<proteinExistence type="predicted"/>